<gene>
    <name evidence="5" type="ORF">CSUI_005833</name>
</gene>
<organism evidence="5 6">
    <name type="scientific">Cystoisospora suis</name>
    <dbReference type="NCBI Taxonomy" id="483139"/>
    <lineage>
        <taxon>Eukaryota</taxon>
        <taxon>Sar</taxon>
        <taxon>Alveolata</taxon>
        <taxon>Apicomplexa</taxon>
        <taxon>Conoidasida</taxon>
        <taxon>Coccidia</taxon>
        <taxon>Eucoccidiorida</taxon>
        <taxon>Eimeriorina</taxon>
        <taxon>Sarcocystidae</taxon>
        <taxon>Cystoisospora</taxon>
    </lineage>
</organism>
<dbReference type="PROSITE" id="PS50303">
    <property type="entry name" value="PUM_HD"/>
    <property type="match status" value="1"/>
</dbReference>
<evidence type="ECO:0000256" key="2">
    <source>
        <dbReference type="PROSITE-ProRule" id="PRU00317"/>
    </source>
</evidence>
<feature type="region of interest" description="Disordered" evidence="3">
    <location>
        <begin position="537"/>
        <end position="607"/>
    </location>
</feature>
<feature type="repeat" description="Pumilio" evidence="2">
    <location>
        <begin position="899"/>
        <end position="934"/>
    </location>
</feature>
<dbReference type="InterPro" id="IPR016024">
    <property type="entry name" value="ARM-type_fold"/>
</dbReference>
<evidence type="ECO:0000313" key="5">
    <source>
        <dbReference type="EMBL" id="PHJ20332.1"/>
    </source>
</evidence>
<feature type="compositionally biased region" description="Low complexity" evidence="3">
    <location>
        <begin position="1148"/>
        <end position="1165"/>
    </location>
</feature>
<feature type="repeat" description="Pumilio" evidence="2">
    <location>
        <begin position="984"/>
        <end position="1020"/>
    </location>
</feature>
<feature type="region of interest" description="Disordered" evidence="3">
    <location>
        <begin position="62"/>
        <end position="127"/>
    </location>
</feature>
<dbReference type="GO" id="GO:0003729">
    <property type="term" value="F:mRNA binding"/>
    <property type="evidence" value="ECO:0007669"/>
    <property type="project" value="TreeGrafter"/>
</dbReference>
<keyword evidence="1" id="KW-0677">Repeat</keyword>
<dbReference type="GO" id="GO:0005737">
    <property type="term" value="C:cytoplasm"/>
    <property type="evidence" value="ECO:0007669"/>
    <property type="project" value="TreeGrafter"/>
</dbReference>
<dbReference type="Pfam" id="PF00806">
    <property type="entry name" value="PUF"/>
    <property type="match status" value="7"/>
</dbReference>
<feature type="region of interest" description="Disordered" evidence="3">
    <location>
        <begin position="486"/>
        <end position="523"/>
    </location>
</feature>
<dbReference type="SMART" id="SM00025">
    <property type="entry name" value="Pumilio"/>
    <property type="match status" value="7"/>
</dbReference>
<comment type="caution">
    <text evidence="5">The sequence shown here is derived from an EMBL/GenBank/DDBJ whole genome shotgun (WGS) entry which is preliminary data.</text>
</comment>
<dbReference type="GeneID" id="94429212"/>
<feature type="repeat" description="Pumilio" evidence="2">
    <location>
        <begin position="755"/>
        <end position="790"/>
    </location>
</feature>
<evidence type="ECO:0000256" key="3">
    <source>
        <dbReference type="SAM" id="MobiDB-lite"/>
    </source>
</evidence>
<protein>
    <submittedName>
        <fullName evidence="5">Pumilio-family rna binding repeat domain-containing</fullName>
    </submittedName>
</protein>
<dbReference type="RefSeq" id="XP_067922021.1">
    <property type="nucleotide sequence ID" value="XM_068066001.1"/>
</dbReference>
<dbReference type="InterPro" id="IPR001313">
    <property type="entry name" value="Pumilio_RNA-bd_rpt"/>
</dbReference>
<dbReference type="InterPro" id="IPR033712">
    <property type="entry name" value="Pumilio_RNA-bd"/>
</dbReference>
<feature type="region of interest" description="Disordered" evidence="3">
    <location>
        <begin position="1517"/>
        <end position="1555"/>
    </location>
</feature>
<feature type="compositionally biased region" description="Polar residues" evidence="3">
    <location>
        <begin position="1"/>
        <end position="15"/>
    </location>
</feature>
<feature type="region of interest" description="Disordered" evidence="3">
    <location>
        <begin position="1"/>
        <end position="37"/>
    </location>
</feature>
<feature type="compositionally biased region" description="Pro residues" evidence="3">
    <location>
        <begin position="1542"/>
        <end position="1555"/>
    </location>
</feature>
<evidence type="ECO:0000256" key="1">
    <source>
        <dbReference type="ARBA" id="ARBA00022737"/>
    </source>
</evidence>
<dbReference type="GO" id="GO:0010608">
    <property type="term" value="P:post-transcriptional regulation of gene expression"/>
    <property type="evidence" value="ECO:0007669"/>
    <property type="project" value="TreeGrafter"/>
</dbReference>
<feature type="domain" description="PUM-HD" evidence="4">
    <location>
        <begin position="698"/>
        <end position="1046"/>
    </location>
</feature>
<feature type="region of interest" description="Disordered" evidence="3">
    <location>
        <begin position="640"/>
        <end position="691"/>
    </location>
</feature>
<feature type="repeat" description="Pumilio" evidence="2">
    <location>
        <begin position="827"/>
        <end position="862"/>
    </location>
</feature>
<feature type="region of interest" description="Disordered" evidence="3">
    <location>
        <begin position="1469"/>
        <end position="1505"/>
    </location>
</feature>
<accession>A0A2C6KW62</accession>
<dbReference type="EMBL" id="MIGC01002837">
    <property type="protein sequence ID" value="PHJ20332.1"/>
    <property type="molecule type" value="Genomic_DNA"/>
</dbReference>
<dbReference type="PROSITE" id="PS50302">
    <property type="entry name" value="PUM"/>
    <property type="match status" value="6"/>
</dbReference>
<dbReference type="VEuPathDB" id="ToxoDB:CSUI_005833"/>
<feature type="compositionally biased region" description="Low complexity" evidence="3">
    <location>
        <begin position="1294"/>
        <end position="1311"/>
    </location>
</feature>
<keyword evidence="6" id="KW-1185">Reference proteome</keyword>
<proteinExistence type="predicted"/>
<feature type="compositionally biased region" description="Polar residues" evidence="3">
    <location>
        <begin position="277"/>
        <end position="287"/>
    </location>
</feature>
<feature type="compositionally biased region" description="Low complexity" evidence="3">
    <location>
        <begin position="1080"/>
        <end position="1090"/>
    </location>
</feature>
<feature type="region of interest" description="Disordered" evidence="3">
    <location>
        <begin position="441"/>
        <end position="465"/>
    </location>
</feature>
<feature type="repeat" description="Pumilio" evidence="2">
    <location>
        <begin position="791"/>
        <end position="826"/>
    </location>
</feature>
<feature type="region of interest" description="Disordered" evidence="3">
    <location>
        <begin position="276"/>
        <end position="398"/>
    </location>
</feature>
<dbReference type="InterPro" id="IPR011989">
    <property type="entry name" value="ARM-like"/>
</dbReference>
<feature type="compositionally biased region" description="Low complexity" evidence="3">
    <location>
        <begin position="1472"/>
        <end position="1487"/>
    </location>
</feature>
<dbReference type="PANTHER" id="PTHR12537">
    <property type="entry name" value="RNA BINDING PROTEIN PUMILIO-RELATED"/>
    <property type="match status" value="1"/>
</dbReference>
<evidence type="ECO:0000259" key="4">
    <source>
        <dbReference type="PROSITE" id="PS50303"/>
    </source>
</evidence>
<sequence>GGNLSTAAAGRSSSCPAAKSVPGGPGLPSSVPSVGHNDRDALHAFVRFPDLSVPAASLCVGGQSRADAAPPGTREKESGVVTTEPTLRSLRAPPGLPSPCTRVARHPQSPTTLQHLDEGTSLSAGPWGNPSAPVACTSFGDTDAALLAALGVIPPVSHTQQSPIDIVREHSGEPPDFLSFGPPRLPANIGCSPSGQLTSPLGSAGNTPLQKTAQEAARSSAEAVAALSGASATKTEHTSAERVAGEVETLGGGQLLGNREAAALFDVLVTALGLAENSGQQREWSGSTKDKVWSRPVHPSSRLRHAQDHQADDPQPSSAAGKEGLSDLGARGKAALGPAVPGQSSHFHTGAGGVSMPHSPSHVRDNQVTRPSYTVPSVPRASTNAGSDPSSPASLPSPLFNAGDFASLLAQALQQHQEREQHRQLVHDLLARCLQEISCQDRSPTKGETSRLQQHTSSSGVSGSGCSEELCLLLATAQERLRLAEQRRAHTSSQDRPPVEPSTLSPRGALSSEVSRVPEDSLSSRKPEYFFRRLSFQQQQHASTAPPPEPLPCGEGGTKKIGRQSRGQQHVSQHQRRQHTAAAGSGRSSEADTGGRGGRGVDMSSSSDIAGPAFTSVAGGSSASVVDSCSSTGQAAVVATGPGGVPGPPGGAVAATSGATGVGDRRPRKKRDGRRARGAGGGIGVPEGLDASSAPLPSSCSMALRAFRLGTLRPFTLRDVGDNALEFCKDPFASTFLQEQLEVCSVNDRMAMLLQLLPHVRELTADPNGSYVLQKFLLHGSDKEKEWIAAQLAGDVVRFSLEVYGCRVIQRALESLPLPAQLRLVAELEDHVIACVEDQHGNHVIQKCAEQLPPPSVQFIIDAFKGQEARMAVHSYGCRVIQRLLEACPVAQVAPLVDAVMQELRTLIRNQFGNYVVQHILEFGREADKLKIIKLMCESIVPLSTEKYSWWVKQDLNVVERALTLDAMGIARRDIISAALGGAESSGQPLKIMMLDRYGNYVVQRMMDVAPSDLRPSLLSLLRQQVDVLKKFTYGKHIVTALDRIDSNTSSPSTDSATGPSSATGAPEPFTPTGRGGLPGTTVAGAGAPGKTSGTSAPPPPVSRSNAVNAGSGSAQAQQPAGGQRHQYHRAQPQQQQTLPVHLGSDTGSQSVSPSALSPAASGSVRSRGGNEFGAGAAVGWGRRGGGQHFQCRNLLTGGGSPQAATGVAKGGRATTEARPTGFDRQVGGGGGGAAEFIAEDRRLSGSRGRADEAHAEWLNPARLQQLLQIDHLSPSARASALAALQQCLGSLSGISPSSSSSTSPSSRFSPAAGGGVGDVENTGMHQMKNYADSELLRCLSQVSTPTSRSVLENLGASHGLGAGVIGAGDNQEGPSFVRAHTSGGGTSSASAVSGSSPVQLLPYLSFPGASQPVRGGAMDAPGGQPALPHIRQHGGFSQLQYLPYESSSTSFRSLNRAASSGFLYGRGAAGSGSASAPGAVVRSGSGEHCSTHQREGSSASGGIRLTPEMVSEVLNVVQQYQRHPAPSTPWSRERDGSAAAPSPPQNPTNPRRPP</sequence>
<feature type="compositionally biased region" description="Low complexity" evidence="3">
    <location>
        <begin position="389"/>
        <end position="398"/>
    </location>
</feature>
<dbReference type="InterPro" id="IPR033133">
    <property type="entry name" value="PUM-HD"/>
</dbReference>
<dbReference type="PANTHER" id="PTHR12537:SF12">
    <property type="entry name" value="MATERNAL PROTEIN PUMILIO"/>
    <property type="match status" value="1"/>
</dbReference>
<feature type="compositionally biased region" description="Low complexity" evidence="3">
    <location>
        <begin position="1110"/>
        <end position="1137"/>
    </location>
</feature>
<dbReference type="SUPFAM" id="SSF48371">
    <property type="entry name" value="ARM repeat"/>
    <property type="match status" value="1"/>
</dbReference>
<dbReference type="CDD" id="cd07920">
    <property type="entry name" value="Pumilio"/>
    <property type="match status" value="1"/>
</dbReference>
<dbReference type="Proteomes" id="UP000221165">
    <property type="component" value="Unassembled WGS sequence"/>
</dbReference>
<feature type="compositionally biased region" description="Basic residues" evidence="3">
    <location>
        <begin position="666"/>
        <end position="677"/>
    </location>
</feature>
<name>A0A2C6KW62_9APIC</name>
<feature type="region of interest" description="Disordered" evidence="3">
    <location>
        <begin position="1046"/>
        <end position="1169"/>
    </location>
</feature>
<evidence type="ECO:0000313" key="6">
    <source>
        <dbReference type="Proteomes" id="UP000221165"/>
    </source>
</evidence>
<feature type="compositionally biased region" description="Polar residues" evidence="3">
    <location>
        <begin position="1047"/>
        <end position="1064"/>
    </location>
</feature>
<feature type="repeat" description="Pumilio" evidence="2">
    <location>
        <begin position="863"/>
        <end position="898"/>
    </location>
</feature>
<feature type="region of interest" description="Disordered" evidence="3">
    <location>
        <begin position="1195"/>
        <end position="1232"/>
    </location>
</feature>
<feature type="non-terminal residue" evidence="5">
    <location>
        <position position="1"/>
    </location>
</feature>
<feature type="compositionally biased region" description="Polar residues" evidence="3">
    <location>
        <begin position="368"/>
        <end position="388"/>
    </location>
</feature>
<dbReference type="Gene3D" id="1.25.10.10">
    <property type="entry name" value="Leucine-rich Repeat Variant"/>
    <property type="match status" value="1"/>
</dbReference>
<dbReference type="OrthoDB" id="332573at2759"/>
<feature type="region of interest" description="Disordered" evidence="3">
    <location>
        <begin position="1294"/>
        <end position="1323"/>
    </location>
</feature>
<reference evidence="5 6" key="1">
    <citation type="journal article" date="2017" name="Int. J. Parasitol.">
        <title>The genome of the protozoan parasite Cystoisospora suis and a reverse vaccinology approach to identify vaccine candidates.</title>
        <authorList>
            <person name="Palmieri N."/>
            <person name="Shrestha A."/>
            <person name="Ruttkowski B."/>
            <person name="Beck T."/>
            <person name="Vogl C."/>
            <person name="Tomley F."/>
            <person name="Blake D.P."/>
            <person name="Joachim A."/>
        </authorList>
    </citation>
    <scope>NUCLEOTIDE SEQUENCE [LARGE SCALE GENOMIC DNA]</scope>
    <source>
        <strain evidence="5 6">Wien I</strain>
    </source>
</reference>